<dbReference type="KEGG" id="bhl:Bache_2717"/>
<keyword evidence="4" id="KW-1185">Reference proteome</keyword>
<evidence type="ECO:0000313" key="4">
    <source>
        <dbReference type="Proteomes" id="UP000008630"/>
    </source>
</evidence>
<dbReference type="EMBL" id="CP002352">
    <property type="protein sequence ID" value="ADV44662.1"/>
    <property type="molecule type" value="Genomic_DNA"/>
</dbReference>
<dbReference type="RefSeq" id="WP_013548249.1">
    <property type="nucleotide sequence ID" value="NC_014933.1"/>
</dbReference>
<dbReference type="AlphaFoldDB" id="E6SWX4"/>
<reference key="1">
    <citation type="submission" date="2010-11" db="EMBL/GenBank/DDBJ databases">
        <title>The complete genome of Bacteroides helcogenes P 36-108.</title>
        <authorList>
            <consortium name="US DOE Joint Genome Institute (JGI-PGF)"/>
            <person name="Lucas S."/>
            <person name="Copeland A."/>
            <person name="Lapidus A."/>
            <person name="Bruce D."/>
            <person name="Goodwin L."/>
            <person name="Pitluck S."/>
            <person name="Kyrpides N."/>
            <person name="Mavromatis K."/>
            <person name="Ivanova N."/>
            <person name="Zeytun A."/>
            <person name="Brettin T."/>
            <person name="Detter J.C."/>
            <person name="Tapia R."/>
            <person name="Han C."/>
            <person name="Land M."/>
            <person name="Hauser L."/>
            <person name="Markowitz V."/>
            <person name="Cheng J.-F."/>
            <person name="Hugenholtz P."/>
            <person name="Woyke T."/>
            <person name="Wu D."/>
            <person name="Gronow S."/>
            <person name="Wellnitz S."/>
            <person name="Brambilla E."/>
            <person name="Klenk H.-P."/>
            <person name="Eisen J.A."/>
        </authorList>
    </citation>
    <scope>NUCLEOTIDE SEQUENCE</scope>
    <source>
        <strain>P 36-108</strain>
    </source>
</reference>
<sequence>MKRFLFVLHVIGMLSFVGACTHDDNNEALSFTPPVVELKVPTGIYSNGDQLRISVMLSHQFYTIESKAENKGFIELIKKAINYESLLAFYIKEGTKEIQLVREASAEDTSRFKAVFSLVKGETAFSKLEPIIPNPQTLNGLFAKIQNASCSFPVKKPCISFDYPVDGCYARAHKMRQLINENGYECKKEFVYGDLRARYGVKMSNQDGCCVSWSYHVAVLLTYKDEKGVLQECIIDPSLFDTPISDSDWRKACANSSCGPVSISSFTTTPGNVYYRSPKGTLLYDDGYVNTDCVLDIFADYSGCYLPAPSTVSCGF</sequence>
<reference evidence="3 4" key="2">
    <citation type="journal article" date="2011" name="Stand. Genomic Sci.">
        <title>Complete genome sequence of Bacteroides helcogenes type strain (P 36-108).</title>
        <authorList>
            <person name="Pati A."/>
            <person name="Gronow S."/>
            <person name="Zeytun A."/>
            <person name="Lapidus A."/>
            <person name="Nolan M."/>
            <person name="Hammon N."/>
            <person name="Deshpande S."/>
            <person name="Cheng J.F."/>
            <person name="Tapia R."/>
            <person name="Han C."/>
            <person name="Goodwin L."/>
            <person name="Pitluck S."/>
            <person name="Liolios K."/>
            <person name="Pagani I."/>
            <person name="Ivanova N."/>
            <person name="Mavromatis K."/>
            <person name="Chen A."/>
            <person name="Palaniappan K."/>
            <person name="Land M."/>
            <person name="Hauser L."/>
            <person name="Chang Y.J."/>
            <person name="Jeffries C.D."/>
            <person name="Detter J.C."/>
            <person name="Brambilla E."/>
            <person name="Rohde M."/>
            <person name="Goker M."/>
            <person name="Woyke T."/>
            <person name="Bristow J."/>
            <person name="Eisen J.A."/>
            <person name="Markowitz V."/>
            <person name="Hugenholtz P."/>
            <person name="Kyrpides N.C."/>
            <person name="Klenk H.P."/>
            <person name="Lucas S."/>
        </authorList>
    </citation>
    <scope>NUCLEOTIDE SEQUENCE [LARGE SCALE GENOMIC DNA]</scope>
    <source>
        <strain evidence="4">ATCC 35417 / DSM 20613 / JCM 6297 / CCUG 15421 / P 36-108</strain>
    </source>
</reference>
<dbReference type="STRING" id="693979.Bache_2717"/>
<dbReference type="SMR" id="E6SWX4"/>
<name>E6SWX4_BACT6</name>
<keyword evidence="1" id="KW-0732">Signal</keyword>
<dbReference type="Pfam" id="PF18626">
    <property type="entry name" value="Gln_deamidase_2"/>
    <property type="match status" value="1"/>
</dbReference>
<proteinExistence type="predicted"/>
<dbReference type="Proteomes" id="UP000008630">
    <property type="component" value="Chromosome"/>
</dbReference>
<dbReference type="OrthoDB" id="8417456at2"/>
<dbReference type="HOGENOM" id="CLU_893400_0_0_10"/>
<dbReference type="Gene3D" id="3.10.620.30">
    <property type="match status" value="1"/>
</dbReference>
<gene>
    <name evidence="3" type="ordered locus">Bache_2717</name>
</gene>
<feature type="chain" id="PRO_5003209475" description="Protein glutaminase domain-containing protein" evidence="1">
    <location>
        <begin position="20"/>
        <end position="316"/>
    </location>
</feature>
<dbReference type="NCBIfam" id="NF040782">
    <property type="entry name" value="PG_glutam_Chrys"/>
    <property type="match status" value="1"/>
</dbReference>
<feature type="signal peptide" evidence="1">
    <location>
        <begin position="1"/>
        <end position="19"/>
    </location>
</feature>
<evidence type="ECO:0000259" key="2">
    <source>
        <dbReference type="Pfam" id="PF18626"/>
    </source>
</evidence>
<dbReference type="eggNOG" id="ENOG5033DNX">
    <property type="taxonomic scope" value="Bacteria"/>
</dbReference>
<dbReference type="PATRIC" id="fig|693979.3.peg.2844"/>
<dbReference type="InterPro" id="IPR041325">
    <property type="entry name" value="Gln_deamidase_2"/>
</dbReference>
<feature type="domain" description="Protein glutaminase" evidence="2">
    <location>
        <begin position="139"/>
        <end position="252"/>
    </location>
</feature>
<evidence type="ECO:0000313" key="3">
    <source>
        <dbReference type="EMBL" id="ADV44662.1"/>
    </source>
</evidence>
<evidence type="ECO:0000256" key="1">
    <source>
        <dbReference type="SAM" id="SignalP"/>
    </source>
</evidence>
<organism evidence="3 4">
    <name type="scientific">Bacteroides helcogenes (strain ATCC 35417 / DSM 20613 / JCM 6297 / CCUG 15421 / P 36-108)</name>
    <dbReference type="NCBI Taxonomy" id="693979"/>
    <lineage>
        <taxon>Bacteria</taxon>
        <taxon>Pseudomonadati</taxon>
        <taxon>Bacteroidota</taxon>
        <taxon>Bacteroidia</taxon>
        <taxon>Bacteroidales</taxon>
        <taxon>Bacteroidaceae</taxon>
        <taxon>Bacteroides</taxon>
    </lineage>
</organism>
<accession>E6SWX4</accession>
<protein>
    <recommendedName>
        <fullName evidence="2">Protein glutaminase domain-containing protein</fullName>
    </recommendedName>
</protein>
<dbReference type="PROSITE" id="PS51257">
    <property type="entry name" value="PROKAR_LIPOPROTEIN"/>
    <property type="match status" value="1"/>
</dbReference>
<dbReference type="Gene3D" id="2.40.50.340">
    <property type="match status" value="1"/>
</dbReference>